<accession>C8PTF7</accession>
<dbReference type="RefSeq" id="WP_006190046.1">
    <property type="nucleotide sequence ID" value="NZ_ACYH01000066.1"/>
</dbReference>
<feature type="transmembrane region" description="Helical" evidence="1">
    <location>
        <begin position="125"/>
        <end position="149"/>
    </location>
</feature>
<proteinExistence type="predicted"/>
<dbReference type="Proteomes" id="UP000004509">
    <property type="component" value="Unassembled WGS sequence"/>
</dbReference>
<organism evidence="2 3">
    <name type="scientific">Treponema vincentii ATCC 35580</name>
    <dbReference type="NCBI Taxonomy" id="596324"/>
    <lineage>
        <taxon>Bacteria</taxon>
        <taxon>Pseudomonadati</taxon>
        <taxon>Spirochaetota</taxon>
        <taxon>Spirochaetia</taxon>
        <taxon>Spirochaetales</taxon>
        <taxon>Treponemataceae</taxon>
        <taxon>Treponema</taxon>
    </lineage>
</organism>
<dbReference type="OrthoDB" id="362994at2"/>
<sequence length="325" mass="36425">MNGVLIPQRIFVGDTAQFLFLLSEKEYASLTDRGFTAGDSIPLKNITQNDMMTVNEIRIVKREAEYYLSIIFVPWETGEIDFPVLSFLPLHIKLPAITVSSLLATGERISLQQPKPPLMIPGTDFLLYGAAVLGAGFLALVSTGAWLLLRKLRKTTVGTAKKRRAALRKQLKRLYKEARKIQKCIPAAETTTGTSRNSAEGNPGFTGEVKEDTKRAVENWYASIDRCLREYIQALCTDTALVVPAKDEAYFLSATYTELTKTLTEVFASKQEITDLFCIFYAMLERQRFGSSVADLICNYTAVSQDMLKQLPHIAERTETEYALH</sequence>
<evidence type="ECO:0000313" key="2">
    <source>
        <dbReference type="EMBL" id="EEV19302.1"/>
    </source>
</evidence>
<reference evidence="2 3" key="1">
    <citation type="submission" date="2009-07" db="EMBL/GenBank/DDBJ databases">
        <authorList>
            <person name="Madupu R."/>
            <person name="Sebastian Y."/>
            <person name="Durkin A.S."/>
            <person name="Torralba M."/>
            <person name="Methe B."/>
            <person name="Sutton G.G."/>
            <person name="Strausberg R.L."/>
            <person name="Nelson K.E."/>
        </authorList>
    </citation>
    <scope>NUCLEOTIDE SEQUENCE [LARGE SCALE GENOMIC DNA]</scope>
    <source>
        <strain evidence="2 3">ATCC 35580</strain>
    </source>
</reference>
<dbReference type="AlphaFoldDB" id="C8PTF7"/>
<evidence type="ECO:0000313" key="3">
    <source>
        <dbReference type="Proteomes" id="UP000004509"/>
    </source>
</evidence>
<keyword evidence="1" id="KW-1133">Transmembrane helix</keyword>
<protein>
    <submittedName>
        <fullName evidence="2">Uncharacterized protein</fullName>
    </submittedName>
</protein>
<comment type="caution">
    <text evidence="2">The sequence shown here is derived from an EMBL/GenBank/DDBJ whole genome shotgun (WGS) entry which is preliminary data.</text>
</comment>
<evidence type="ECO:0000256" key="1">
    <source>
        <dbReference type="SAM" id="Phobius"/>
    </source>
</evidence>
<dbReference type="EMBL" id="ACYH01000066">
    <property type="protein sequence ID" value="EEV19302.1"/>
    <property type="molecule type" value="Genomic_DNA"/>
</dbReference>
<dbReference type="eggNOG" id="ENOG5033HFX">
    <property type="taxonomic scope" value="Bacteria"/>
</dbReference>
<dbReference type="STRING" id="596324.TREVI0001_0374"/>
<keyword evidence="1" id="KW-0472">Membrane</keyword>
<name>C8PTF7_9SPIR</name>
<gene>
    <name evidence="2" type="ORF">TREVI0001_0374</name>
</gene>
<keyword evidence="1" id="KW-0812">Transmembrane</keyword>